<organism evidence="1">
    <name type="scientific">marine sediment metagenome</name>
    <dbReference type="NCBI Taxonomy" id="412755"/>
    <lineage>
        <taxon>unclassified sequences</taxon>
        <taxon>metagenomes</taxon>
        <taxon>ecological metagenomes</taxon>
    </lineage>
</organism>
<sequence>MSKDKIAEVLGKHWLEYYPSPFRTGREPDNEENWDEVYDSNDRRVVKCGDAYTAVLITTALNNLAAEMEE</sequence>
<protein>
    <submittedName>
        <fullName evidence="1">Uncharacterized protein</fullName>
    </submittedName>
</protein>
<dbReference type="EMBL" id="LAZR01057923">
    <property type="protein sequence ID" value="KKK71025.1"/>
    <property type="molecule type" value="Genomic_DNA"/>
</dbReference>
<comment type="caution">
    <text evidence="1">The sequence shown here is derived from an EMBL/GenBank/DDBJ whole genome shotgun (WGS) entry which is preliminary data.</text>
</comment>
<reference evidence="1" key="1">
    <citation type="journal article" date="2015" name="Nature">
        <title>Complex archaea that bridge the gap between prokaryotes and eukaryotes.</title>
        <authorList>
            <person name="Spang A."/>
            <person name="Saw J.H."/>
            <person name="Jorgensen S.L."/>
            <person name="Zaremba-Niedzwiedzka K."/>
            <person name="Martijn J."/>
            <person name="Lind A.E."/>
            <person name="van Eijk R."/>
            <person name="Schleper C."/>
            <person name="Guy L."/>
            <person name="Ettema T.J."/>
        </authorList>
    </citation>
    <scope>NUCLEOTIDE SEQUENCE</scope>
</reference>
<gene>
    <name evidence="1" type="ORF">LCGC14_2918120</name>
</gene>
<evidence type="ECO:0000313" key="1">
    <source>
        <dbReference type="EMBL" id="KKK71025.1"/>
    </source>
</evidence>
<name>A0A0F8YBI6_9ZZZZ</name>
<dbReference type="AlphaFoldDB" id="A0A0F8YBI6"/>
<accession>A0A0F8YBI6</accession>
<proteinExistence type="predicted"/>